<dbReference type="EMBL" id="CACVKT020002955">
    <property type="protein sequence ID" value="CAC5380914.1"/>
    <property type="molecule type" value="Genomic_DNA"/>
</dbReference>
<evidence type="ECO:0000313" key="2">
    <source>
        <dbReference type="EMBL" id="CAC5380914.1"/>
    </source>
</evidence>
<proteinExistence type="predicted"/>
<feature type="coiled-coil region" evidence="1">
    <location>
        <begin position="13"/>
        <end position="40"/>
    </location>
</feature>
<evidence type="ECO:0000256" key="1">
    <source>
        <dbReference type="SAM" id="Coils"/>
    </source>
</evidence>
<accession>A0A6J8BDD6</accession>
<organism evidence="2 3">
    <name type="scientific">Mytilus coruscus</name>
    <name type="common">Sea mussel</name>
    <dbReference type="NCBI Taxonomy" id="42192"/>
    <lineage>
        <taxon>Eukaryota</taxon>
        <taxon>Metazoa</taxon>
        <taxon>Spiralia</taxon>
        <taxon>Lophotrochozoa</taxon>
        <taxon>Mollusca</taxon>
        <taxon>Bivalvia</taxon>
        <taxon>Autobranchia</taxon>
        <taxon>Pteriomorphia</taxon>
        <taxon>Mytilida</taxon>
        <taxon>Mytiloidea</taxon>
        <taxon>Mytilidae</taxon>
        <taxon>Mytilinae</taxon>
        <taxon>Mytilus</taxon>
    </lineage>
</organism>
<dbReference type="AlphaFoldDB" id="A0A6J8BDD6"/>
<sequence length="261" mass="30343">MLTKNLRNQYLKKKVLSDIIRNLEAEIERTNLEINEKRYAIENAQIHLQTAQKDHEYAEWNENTALKKYHQKRGEGKRGVYSIPLIGEIAAFFSGLSDEIERASGEHDFAWDDYMDCQNSLGRRKQELEELKSNIESLENTLYVHVHKRKVETASVADLKYIQKLINENRVNLGDYLHISSTLLRKTKILMSESSEVLSVEPLFNVFHDVAKSLKGSSHKTKMLKSEKLKSFLLLADPVVLENKQFLHRLTLFFNFTAYLV</sequence>
<evidence type="ECO:0000313" key="3">
    <source>
        <dbReference type="Proteomes" id="UP000507470"/>
    </source>
</evidence>
<name>A0A6J8BDD6_MYTCO</name>
<reference evidence="2 3" key="1">
    <citation type="submission" date="2020-06" db="EMBL/GenBank/DDBJ databases">
        <authorList>
            <person name="Li R."/>
            <person name="Bekaert M."/>
        </authorList>
    </citation>
    <scope>NUCLEOTIDE SEQUENCE [LARGE SCALE GENOMIC DNA]</scope>
    <source>
        <strain evidence="3">wild</strain>
    </source>
</reference>
<protein>
    <submittedName>
        <fullName evidence="2">Uncharacterized protein</fullName>
    </submittedName>
</protein>
<dbReference type="Proteomes" id="UP000507470">
    <property type="component" value="Unassembled WGS sequence"/>
</dbReference>
<keyword evidence="3" id="KW-1185">Reference proteome</keyword>
<dbReference type="OrthoDB" id="6108084at2759"/>
<keyword evidence="1" id="KW-0175">Coiled coil</keyword>
<gene>
    <name evidence="2" type="ORF">MCOR_16839</name>
</gene>